<comment type="caution">
    <text evidence="2">The sequence shown here is derived from an EMBL/GenBank/DDBJ whole genome shotgun (WGS) entry which is preliminary data.</text>
</comment>
<keyword evidence="3" id="KW-1185">Reference proteome</keyword>
<accession>A0A554WZA7</accession>
<protein>
    <submittedName>
        <fullName evidence="2">Uncharacterized protein</fullName>
    </submittedName>
</protein>
<feature type="region of interest" description="Disordered" evidence="1">
    <location>
        <begin position="306"/>
        <end position="404"/>
    </location>
</feature>
<evidence type="ECO:0000313" key="2">
    <source>
        <dbReference type="EMBL" id="TSE28898.1"/>
    </source>
</evidence>
<feature type="compositionally biased region" description="Basic residues" evidence="1">
    <location>
        <begin position="50"/>
        <end position="61"/>
    </location>
</feature>
<feature type="compositionally biased region" description="Basic residues" evidence="1">
    <location>
        <begin position="352"/>
        <end position="364"/>
    </location>
</feature>
<feature type="compositionally biased region" description="Basic residues" evidence="1">
    <location>
        <begin position="179"/>
        <end position="188"/>
    </location>
</feature>
<dbReference type="EMBL" id="VJOL01000034">
    <property type="protein sequence ID" value="TSE28898.1"/>
    <property type="molecule type" value="Genomic_DNA"/>
</dbReference>
<sequence>MKIRHRQGRIALPRLDAGRQRGQVGADALRLSLPLSGRRQRAGQPAVQDRHHRRQRRVRRRQVQRLGAALQPVQAGGCVAQRGPGRGVGLLPPGVESAFGGGQFTAPRGGQVSRALARQPVAVPIVEPGGRRRQGVPRGRALQALGQGLQPLRLFGVGGVQRLPLGLQAQQHLRRLRRRVRPARRTRRSPGTPGVGQRRPRGRQRLERLGQLGQRCRLRAGGCAVRFPRLLQSGRCCLGALHRLRIDRAKDAPLRVPAQGLCPAHCAPQGGRVGQRVVRGGVDARGQIQPLLRDSVAVRGRRVACRHQPQQRRQGALEPHVGGQPLRRRRFEDGRGDLPQAPLCGRLDGARNTRRQPHQRRRRVAVPVAQQRQRQPLEVGARARPGRDGWARQARHRRRERHRPQVDRVGARLGPLPPVAVDGEQRQPGQGLPAQMAVQLVAQRPHTVRDQGHDAGLGQQRLLGQALEHDLQRGHGARFGAKLHHFQRPRSLVQRLRLPAQLDRVHRGQVSRARARARRHVLAHGGQRRVQGVLQLVQQPRQRLWIGARSAASRPGARCVRGRRHVVNGP</sequence>
<organism evidence="2 3">
    <name type="scientific">Tepidimonas thermarum</name>
    <dbReference type="NCBI Taxonomy" id="335431"/>
    <lineage>
        <taxon>Bacteria</taxon>
        <taxon>Pseudomonadati</taxon>
        <taxon>Pseudomonadota</taxon>
        <taxon>Betaproteobacteria</taxon>
        <taxon>Burkholderiales</taxon>
        <taxon>Tepidimonas</taxon>
    </lineage>
</organism>
<reference evidence="2 3" key="1">
    <citation type="submission" date="2019-07" db="EMBL/GenBank/DDBJ databases">
        <title>Tepidimonas thermarum AA-1 draft genome.</title>
        <authorList>
            <person name="Da Costa M.S."/>
            <person name="Froufe H.J.C."/>
            <person name="Egas C."/>
            <person name="Albuquerque L."/>
        </authorList>
    </citation>
    <scope>NUCLEOTIDE SEQUENCE [LARGE SCALE GENOMIC DNA]</scope>
    <source>
        <strain evidence="2 3">AA-1</strain>
    </source>
</reference>
<feature type="region of interest" description="Disordered" evidence="1">
    <location>
        <begin position="179"/>
        <end position="204"/>
    </location>
</feature>
<proteinExistence type="predicted"/>
<feature type="region of interest" description="Disordered" evidence="1">
    <location>
        <begin position="36"/>
        <end position="61"/>
    </location>
</feature>
<feature type="compositionally biased region" description="Low complexity" evidence="1">
    <location>
        <begin position="365"/>
        <end position="376"/>
    </location>
</feature>
<dbReference type="AlphaFoldDB" id="A0A554WZA7"/>
<evidence type="ECO:0000256" key="1">
    <source>
        <dbReference type="SAM" id="MobiDB-lite"/>
    </source>
</evidence>
<dbReference type="Proteomes" id="UP000318542">
    <property type="component" value="Unassembled WGS sequence"/>
</dbReference>
<name>A0A554WZA7_9BURK</name>
<feature type="compositionally biased region" description="Basic residues" evidence="1">
    <location>
        <begin position="393"/>
        <end position="402"/>
    </location>
</feature>
<gene>
    <name evidence="2" type="ORF">Tther_01775</name>
</gene>
<evidence type="ECO:0000313" key="3">
    <source>
        <dbReference type="Proteomes" id="UP000318542"/>
    </source>
</evidence>